<feature type="region of interest" description="Disordered" evidence="7">
    <location>
        <begin position="40"/>
        <end position="90"/>
    </location>
</feature>
<organism evidence="10 11">
    <name type="scientific">Lactobacillus helveticus</name>
    <name type="common">Lactobacillus suntoryeus</name>
    <dbReference type="NCBI Taxonomy" id="1587"/>
    <lineage>
        <taxon>Bacteria</taxon>
        <taxon>Bacillati</taxon>
        <taxon>Bacillota</taxon>
        <taxon>Bacilli</taxon>
        <taxon>Lactobacillales</taxon>
        <taxon>Lactobacillaceae</taxon>
        <taxon>Lactobacillus</taxon>
    </lineage>
</organism>
<keyword evidence="2" id="KW-0808">Transferase</keyword>
<dbReference type="GO" id="GO:0005576">
    <property type="term" value="C:extracellular region"/>
    <property type="evidence" value="ECO:0007669"/>
    <property type="project" value="TreeGrafter"/>
</dbReference>
<sequence>MKKNIVVVASIIIAFGAIIGLAKACAPKSDVSQEAVSTQKIAKQKKKKNKTKHKNTKADSDILRPYKDPKDLRKAGTWNKKSETKKHPKIRPTEKDLTLRVSLEGNRTYLLRKGKVIYTMLSTGGIYKKGKSLTQTGTYTIQAGRGDSFFNYNLNEGANNWTSWSPDNVYLFHSVPTKGDGSYNMKEAAKLGRTQGSHGCIRLSVPDSKWLMDNIPDGTKVVIKDH</sequence>
<dbReference type="Pfam" id="PF03734">
    <property type="entry name" value="YkuD"/>
    <property type="match status" value="1"/>
</dbReference>
<feature type="signal peptide" evidence="8">
    <location>
        <begin position="1"/>
        <end position="24"/>
    </location>
</feature>
<name>A0A6A7K3C0_LACHE</name>
<evidence type="ECO:0000256" key="7">
    <source>
        <dbReference type="SAM" id="MobiDB-lite"/>
    </source>
</evidence>
<dbReference type="EMBL" id="WHOE01000126">
    <property type="protein sequence ID" value="MPW15107.1"/>
    <property type="molecule type" value="Genomic_DNA"/>
</dbReference>
<dbReference type="InterPro" id="IPR005490">
    <property type="entry name" value="LD_TPept_cat_dom"/>
</dbReference>
<evidence type="ECO:0000313" key="11">
    <source>
        <dbReference type="Proteomes" id="UP000430466"/>
    </source>
</evidence>
<protein>
    <submittedName>
        <fullName evidence="10">L,D-transpeptidase family protein</fullName>
    </submittedName>
</protein>
<feature type="chain" id="PRO_5025660881" evidence="8">
    <location>
        <begin position="25"/>
        <end position="226"/>
    </location>
</feature>
<evidence type="ECO:0000256" key="6">
    <source>
        <dbReference type="PROSITE-ProRule" id="PRU01373"/>
    </source>
</evidence>
<evidence type="ECO:0000256" key="1">
    <source>
        <dbReference type="ARBA" id="ARBA00004752"/>
    </source>
</evidence>
<evidence type="ECO:0000256" key="5">
    <source>
        <dbReference type="ARBA" id="ARBA00023316"/>
    </source>
</evidence>
<reference evidence="10 11" key="1">
    <citation type="submission" date="2019-10" db="EMBL/GenBank/DDBJ databases">
        <title>Draft genome sequences of Lactobacillus strains.</title>
        <authorList>
            <person name="Cho G.-S."/>
            <person name="Fagbemigun O."/>
            <person name="Brinks E."/>
            <person name="Franz C.M.A.P."/>
        </authorList>
    </citation>
    <scope>NUCLEOTIDE SEQUENCE [LARGE SCALE GENOMIC DNA]</scope>
    <source>
        <strain evidence="10 11">313</strain>
    </source>
</reference>
<dbReference type="GO" id="GO:0008360">
    <property type="term" value="P:regulation of cell shape"/>
    <property type="evidence" value="ECO:0007669"/>
    <property type="project" value="UniProtKB-UniRule"/>
</dbReference>
<proteinExistence type="predicted"/>
<dbReference type="InterPro" id="IPR050979">
    <property type="entry name" value="LD-transpeptidase"/>
</dbReference>
<feature type="active site" description="Nucleophile" evidence="6">
    <location>
        <position position="200"/>
    </location>
</feature>
<dbReference type="InterPro" id="IPR038063">
    <property type="entry name" value="Transpep_catalytic_dom"/>
</dbReference>
<comment type="pathway">
    <text evidence="1 6">Cell wall biogenesis; peptidoglycan biosynthesis.</text>
</comment>
<feature type="active site" description="Proton donor/acceptor" evidence="6">
    <location>
        <position position="173"/>
    </location>
</feature>
<keyword evidence="3 6" id="KW-0133">Cell shape</keyword>
<comment type="caution">
    <text evidence="10">The sequence shown here is derived from an EMBL/GenBank/DDBJ whole genome shotgun (WGS) entry which is preliminary data.</text>
</comment>
<dbReference type="Gene3D" id="2.40.440.10">
    <property type="entry name" value="L,D-transpeptidase catalytic domain-like"/>
    <property type="match status" value="1"/>
</dbReference>
<dbReference type="GO" id="GO:0018104">
    <property type="term" value="P:peptidoglycan-protein cross-linking"/>
    <property type="evidence" value="ECO:0007669"/>
    <property type="project" value="TreeGrafter"/>
</dbReference>
<feature type="domain" description="L,D-TPase catalytic" evidence="9">
    <location>
        <begin position="97"/>
        <end position="224"/>
    </location>
</feature>
<keyword evidence="5 6" id="KW-0961">Cell wall biogenesis/degradation</keyword>
<evidence type="ECO:0000256" key="8">
    <source>
        <dbReference type="SAM" id="SignalP"/>
    </source>
</evidence>
<dbReference type="PROSITE" id="PS52029">
    <property type="entry name" value="LD_TPASE"/>
    <property type="match status" value="1"/>
</dbReference>
<dbReference type="AlphaFoldDB" id="A0A6A7K3C0"/>
<gene>
    <name evidence="10" type="ORF">GDZ32_10050</name>
</gene>
<dbReference type="RefSeq" id="WP_152724546.1">
    <property type="nucleotide sequence ID" value="NZ_WHOE01000126.1"/>
</dbReference>
<dbReference type="GO" id="GO:0071972">
    <property type="term" value="F:peptidoglycan L,D-transpeptidase activity"/>
    <property type="evidence" value="ECO:0007669"/>
    <property type="project" value="TreeGrafter"/>
</dbReference>
<evidence type="ECO:0000256" key="4">
    <source>
        <dbReference type="ARBA" id="ARBA00022984"/>
    </source>
</evidence>
<keyword evidence="4 6" id="KW-0573">Peptidoglycan synthesis</keyword>
<feature type="compositionally biased region" description="Basic residues" evidence="7">
    <location>
        <begin position="42"/>
        <end position="55"/>
    </location>
</feature>
<dbReference type="Proteomes" id="UP000430466">
    <property type="component" value="Unassembled WGS sequence"/>
</dbReference>
<dbReference type="SUPFAM" id="SSF141523">
    <property type="entry name" value="L,D-transpeptidase catalytic domain-like"/>
    <property type="match status" value="1"/>
</dbReference>
<evidence type="ECO:0000313" key="10">
    <source>
        <dbReference type="EMBL" id="MPW15107.1"/>
    </source>
</evidence>
<keyword evidence="8" id="KW-0732">Signal</keyword>
<dbReference type="GO" id="GO:0016740">
    <property type="term" value="F:transferase activity"/>
    <property type="evidence" value="ECO:0007669"/>
    <property type="project" value="UniProtKB-KW"/>
</dbReference>
<dbReference type="CDD" id="cd16913">
    <property type="entry name" value="YkuD_like"/>
    <property type="match status" value="1"/>
</dbReference>
<dbReference type="PANTHER" id="PTHR30582">
    <property type="entry name" value="L,D-TRANSPEPTIDASE"/>
    <property type="match status" value="1"/>
</dbReference>
<dbReference type="PANTHER" id="PTHR30582:SF2">
    <property type="entry name" value="L,D-TRANSPEPTIDASE YCIB-RELATED"/>
    <property type="match status" value="1"/>
</dbReference>
<evidence type="ECO:0000256" key="2">
    <source>
        <dbReference type="ARBA" id="ARBA00022679"/>
    </source>
</evidence>
<accession>A0A6A7K3C0</accession>
<evidence type="ECO:0000259" key="9">
    <source>
        <dbReference type="PROSITE" id="PS52029"/>
    </source>
</evidence>
<dbReference type="UniPathway" id="UPA00219"/>
<evidence type="ECO:0000256" key="3">
    <source>
        <dbReference type="ARBA" id="ARBA00022960"/>
    </source>
</evidence>
<dbReference type="GO" id="GO:0071555">
    <property type="term" value="P:cell wall organization"/>
    <property type="evidence" value="ECO:0007669"/>
    <property type="project" value="UniProtKB-UniRule"/>
</dbReference>
<feature type="compositionally biased region" description="Basic and acidic residues" evidence="7">
    <location>
        <begin position="56"/>
        <end position="74"/>
    </location>
</feature>